<comment type="caution">
    <text evidence="6">The sequence shown here is derived from an EMBL/GenBank/DDBJ whole genome shotgun (WGS) entry which is preliminary data.</text>
</comment>
<dbReference type="Pfam" id="PF10672">
    <property type="entry name" value="Methyltrans_SAM"/>
    <property type="match status" value="1"/>
</dbReference>
<dbReference type="GO" id="GO:0006364">
    <property type="term" value="P:rRNA processing"/>
    <property type="evidence" value="ECO:0007669"/>
    <property type="project" value="UniProtKB-KW"/>
</dbReference>
<name>W7QSP4_9ALTE</name>
<keyword evidence="2" id="KW-0489">Methyltransferase</keyword>
<dbReference type="InterPro" id="IPR019614">
    <property type="entry name" value="SAM-dep_methyl-trfase"/>
</dbReference>
<evidence type="ECO:0000256" key="4">
    <source>
        <dbReference type="ARBA" id="ARBA00022691"/>
    </source>
</evidence>
<proteinExistence type="predicted"/>
<evidence type="ECO:0000313" key="7">
    <source>
        <dbReference type="Proteomes" id="UP000019276"/>
    </source>
</evidence>
<dbReference type="Gene3D" id="3.40.50.150">
    <property type="entry name" value="Vaccinia Virus protein VP39"/>
    <property type="match status" value="1"/>
</dbReference>
<sequence length="303" mass="34442">MNTLIKNIQLPTGDDCQRLFHGRGHCFAGLEHVCIDWLKPVVYVTAYKPVDSELKEAIQSWVKTNLPECQSLILQHRYAISGSYDQGQCEVLFGDMVNELVVTELGLQYQLTLGKKQNHGLFLDMKNGRDWVKQHASGKRVLNLFAYTCAFSVAAIAGGAESVVNLDMSKAALAQGRTNHQLNKQDKTKVKYEAVDLFKSFGRVRKHAPYDMLICDPPAFQKGSVNIERDYAKIIRRMTEFLAKDADILLCLNAPDLSATFLQRQVDEFAPNWRYQQSLSAPQVFKEKYPEKGLKVFWYKNVV</sequence>
<evidence type="ECO:0000256" key="2">
    <source>
        <dbReference type="ARBA" id="ARBA00022603"/>
    </source>
</evidence>
<feature type="domain" description="S-adenosylmethionine-dependent methyltransferase" evidence="5">
    <location>
        <begin position="17"/>
        <end position="299"/>
    </location>
</feature>
<protein>
    <recommendedName>
        <fullName evidence="5">S-adenosylmethionine-dependent methyltransferase domain-containing protein</fullName>
    </recommendedName>
</protein>
<dbReference type="SUPFAM" id="SSF53335">
    <property type="entry name" value="S-adenosyl-L-methionine-dependent methyltransferases"/>
    <property type="match status" value="1"/>
</dbReference>
<evidence type="ECO:0000313" key="6">
    <source>
        <dbReference type="EMBL" id="EWH10893.1"/>
    </source>
</evidence>
<evidence type="ECO:0000256" key="3">
    <source>
        <dbReference type="ARBA" id="ARBA00022679"/>
    </source>
</evidence>
<dbReference type="eggNOG" id="COG1092">
    <property type="taxonomic scope" value="Bacteria"/>
</dbReference>
<keyword evidence="1" id="KW-0698">rRNA processing</keyword>
<evidence type="ECO:0000256" key="1">
    <source>
        <dbReference type="ARBA" id="ARBA00022552"/>
    </source>
</evidence>
<dbReference type="GO" id="GO:0032259">
    <property type="term" value="P:methylation"/>
    <property type="evidence" value="ECO:0007669"/>
    <property type="project" value="UniProtKB-KW"/>
</dbReference>
<gene>
    <name evidence="6" type="ORF">DS2_06366</name>
</gene>
<dbReference type="AlphaFoldDB" id="W7QSP4"/>
<dbReference type="InterPro" id="IPR029063">
    <property type="entry name" value="SAM-dependent_MTases_sf"/>
</dbReference>
<dbReference type="EMBL" id="ARZY01000008">
    <property type="protein sequence ID" value="EWH10893.1"/>
    <property type="molecule type" value="Genomic_DNA"/>
</dbReference>
<dbReference type="RefSeq" id="WP_035013842.1">
    <property type="nucleotide sequence ID" value="NZ_ARZY01000008.1"/>
</dbReference>
<keyword evidence="4" id="KW-0949">S-adenosyl-L-methionine</keyword>
<keyword evidence="3" id="KW-0808">Transferase</keyword>
<keyword evidence="7" id="KW-1185">Reference proteome</keyword>
<evidence type="ECO:0000259" key="5">
    <source>
        <dbReference type="Pfam" id="PF10672"/>
    </source>
</evidence>
<dbReference type="Proteomes" id="UP000019276">
    <property type="component" value="Unassembled WGS sequence"/>
</dbReference>
<reference evidence="6 7" key="1">
    <citation type="journal article" date="2014" name="Genome Announc.">
        <title>Draft Genome Sequence of the Agar-Degrading Bacterium Catenovulum sp. Strain DS-2, Isolated from Intestines of Haliotis diversicolor.</title>
        <authorList>
            <person name="Shan D."/>
            <person name="Li X."/>
            <person name="Gu Z."/>
            <person name="Wei G."/>
            <person name="Gao Z."/>
            <person name="Shao Z."/>
        </authorList>
    </citation>
    <scope>NUCLEOTIDE SEQUENCE [LARGE SCALE GENOMIC DNA]</scope>
    <source>
        <strain evidence="6 7">DS-2</strain>
    </source>
</reference>
<dbReference type="OrthoDB" id="9805492at2"/>
<dbReference type="STRING" id="1328313.DS2_06366"/>
<dbReference type="PANTHER" id="PTHR43042:SF3">
    <property type="entry name" value="RIBOSOMAL RNA LARGE SUBUNIT METHYLTRANSFERASE YWBD-RELATED"/>
    <property type="match status" value="1"/>
</dbReference>
<dbReference type="PATRIC" id="fig|1328313.3.peg.1306"/>
<organism evidence="6 7">
    <name type="scientific">Catenovulum agarivorans DS-2</name>
    <dbReference type="NCBI Taxonomy" id="1328313"/>
    <lineage>
        <taxon>Bacteria</taxon>
        <taxon>Pseudomonadati</taxon>
        <taxon>Pseudomonadota</taxon>
        <taxon>Gammaproteobacteria</taxon>
        <taxon>Alteromonadales</taxon>
        <taxon>Alteromonadaceae</taxon>
        <taxon>Catenovulum</taxon>
    </lineage>
</organism>
<dbReference type="CDD" id="cd02440">
    <property type="entry name" value="AdoMet_MTases"/>
    <property type="match status" value="1"/>
</dbReference>
<accession>W7QSP4</accession>
<dbReference type="GO" id="GO:0008168">
    <property type="term" value="F:methyltransferase activity"/>
    <property type="evidence" value="ECO:0007669"/>
    <property type="project" value="UniProtKB-KW"/>
</dbReference>
<dbReference type="PANTHER" id="PTHR43042">
    <property type="entry name" value="SAM-DEPENDENT METHYLTRANSFERASE"/>
    <property type="match status" value="1"/>
</dbReference>